<protein>
    <submittedName>
        <fullName evidence="7">Putative methyl-accepting chemotaxis protein YoaH</fullName>
    </submittedName>
</protein>
<dbReference type="PROSITE" id="PS50111">
    <property type="entry name" value="CHEMOTAXIS_TRANSDUC_2"/>
    <property type="match status" value="1"/>
</dbReference>
<keyword evidence="4" id="KW-0812">Transmembrane</keyword>
<dbReference type="PANTHER" id="PTHR32089:SF112">
    <property type="entry name" value="LYSOZYME-LIKE PROTEIN-RELATED"/>
    <property type="match status" value="1"/>
</dbReference>
<keyword evidence="1 3" id="KW-0807">Transducer</keyword>
<dbReference type="PRINTS" id="PR00260">
    <property type="entry name" value="CHEMTRNSDUCR"/>
</dbReference>
<gene>
    <name evidence="7" type="primary">yoaH_1</name>
    <name evidence="7" type="ORF">CLMAG_21670</name>
</gene>
<dbReference type="GO" id="GO:0016020">
    <property type="term" value="C:membrane"/>
    <property type="evidence" value="ECO:0007669"/>
    <property type="project" value="InterPro"/>
</dbReference>
<feature type="domain" description="HAMP" evidence="6">
    <location>
        <begin position="212"/>
        <end position="264"/>
    </location>
</feature>
<evidence type="ECO:0000256" key="3">
    <source>
        <dbReference type="PROSITE-ProRule" id="PRU00284"/>
    </source>
</evidence>
<dbReference type="Pfam" id="PF00672">
    <property type="entry name" value="HAMP"/>
    <property type="match status" value="1"/>
</dbReference>
<evidence type="ECO:0000256" key="4">
    <source>
        <dbReference type="SAM" id="Phobius"/>
    </source>
</evidence>
<reference evidence="7 8" key="1">
    <citation type="submission" date="2016-04" db="EMBL/GenBank/DDBJ databases">
        <title>Genome sequence of Clostridium magnum DSM 2767.</title>
        <authorList>
            <person name="Poehlein A."/>
            <person name="Uhlig R."/>
            <person name="Fischer R."/>
            <person name="Bahl H."/>
            <person name="Daniel R."/>
        </authorList>
    </citation>
    <scope>NUCLEOTIDE SEQUENCE [LARGE SCALE GENOMIC DNA]</scope>
    <source>
        <strain evidence="7 8">DSM 2767</strain>
    </source>
</reference>
<dbReference type="InterPro" id="IPR003660">
    <property type="entry name" value="HAMP_dom"/>
</dbReference>
<evidence type="ECO:0000256" key="2">
    <source>
        <dbReference type="ARBA" id="ARBA00029447"/>
    </source>
</evidence>
<accession>A0A161WZ04</accession>
<evidence type="ECO:0000259" key="6">
    <source>
        <dbReference type="PROSITE" id="PS50885"/>
    </source>
</evidence>
<evidence type="ECO:0000313" key="7">
    <source>
        <dbReference type="EMBL" id="KZL92358.1"/>
    </source>
</evidence>
<dbReference type="PATRIC" id="fig|1121326.3.peg.2159"/>
<dbReference type="Proteomes" id="UP000076603">
    <property type="component" value="Unassembled WGS sequence"/>
</dbReference>
<evidence type="ECO:0000313" key="8">
    <source>
        <dbReference type="Proteomes" id="UP000076603"/>
    </source>
</evidence>
<dbReference type="GO" id="GO:0007165">
    <property type="term" value="P:signal transduction"/>
    <property type="evidence" value="ECO:0007669"/>
    <property type="project" value="UniProtKB-KW"/>
</dbReference>
<dbReference type="Pfam" id="PF00015">
    <property type="entry name" value="MCPsignal"/>
    <property type="match status" value="1"/>
</dbReference>
<keyword evidence="8" id="KW-1185">Reference proteome</keyword>
<comment type="similarity">
    <text evidence="2">Belongs to the methyl-accepting chemotaxis (MCP) protein family.</text>
</comment>
<organism evidence="7 8">
    <name type="scientific">Clostridium magnum DSM 2767</name>
    <dbReference type="NCBI Taxonomy" id="1121326"/>
    <lineage>
        <taxon>Bacteria</taxon>
        <taxon>Bacillati</taxon>
        <taxon>Bacillota</taxon>
        <taxon>Clostridia</taxon>
        <taxon>Eubacteriales</taxon>
        <taxon>Clostridiaceae</taxon>
        <taxon>Clostridium</taxon>
    </lineage>
</organism>
<dbReference type="InterPro" id="IPR004089">
    <property type="entry name" value="MCPsignal_dom"/>
</dbReference>
<feature type="domain" description="Methyl-accepting transducer" evidence="5">
    <location>
        <begin position="276"/>
        <end position="541"/>
    </location>
</feature>
<dbReference type="SUPFAM" id="SSF58104">
    <property type="entry name" value="Methyl-accepting chemotaxis protein (MCP) signaling domain"/>
    <property type="match status" value="1"/>
</dbReference>
<dbReference type="InterPro" id="IPR004090">
    <property type="entry name" value="Chemotax_Me-accpt_rcpt"/>
</dbReference>
<dbReference type="STRING" id="1121326.CLMAG_21670"/>
<dbReference type="EMBL" id="LWAE01000002">
    <property type="protein sequence ID" value="KZL92358.1"/>
    <property type="molecule type" value="Genomic_DNA"/>
</dbReference>
<dbReference type="GO" id="GO:0004888">
    <property type="term" value="F:transmembrane signaling receptor activity"/>
    <property type="evidence" value="ECO:0007669"/>
    <property type="project" value="InterPro"/>
</dbReference>
<dbReference type="InterPro" id="IPR024478">
    <property type="entry name" value="HlyB_4HB_MCP"/>
</dbReference>
<proteinExistence type="inferred from homology"/>
<evidence type="ECO:0000256" key="1">
    <source>
        <dbReference type="ARBA" id="ARBA00023224"/>
    </source>
</evidence>
<comment type="caution">
    <text evidence="7">The sequence shown here is derived from an EMBL/GenBank/DDBJ whole genome shotgun (WGS) entry which is preliminary data.</text>
</comment>
<evidence type="ECO:0000259" key="5">
    <source>
        <dbReference type="PROSITE" id="PS50111"/>
    </source>
</evidence>
<name>A0A161WZ04_9CLOT</name>
<sequence>MDFIKNIKVGTRMIFSFILILLLLFSVGALGIVYMGNLESRGNYIYSNSLASLDYLHQFYENSLMIKEDTTELLYVRDKSKETALINDINSKVKEDNNLLDEYVKLGISDAEKSVVDQYNNDISIYRDIRDSAIKLATNNKYDEALALTDSLSQARSKVIDDINKLIDINRKQGEQKNIENHNSYNNARLTFIIIIAIAIVLSILLAYTLTRYITNRLNKVKLFAMSLGTGDLTSKVEINTKDEFGDLSKSLNNSSSSIKEMIYTVQINSNELSASSEELSAAVQEIFSKMEMIKESTSKITKSIEDNSASSQEISAAIQEINNSLSNLLTISINFKETSKEIENRAILIRENAEKSTNDANMLYVEKQNQVLKAIENGKVVEEVIKLSEGISAIASQTNLLSLNAAIEAARAGEHGKGFAVVATEVRKLAEQSAKIVSEIQSIINQVKESFNDLSDNANQLLKFIDEKVSPDYKMLVDISVQYSKDSSSIRELSENLSSNIEEISSSIEQTTTAIENVSSSTVETASGSQEILANVIETTKSAEETAKAIEGLSLQAVNLNNITAKFKV</sequence>
<dbReference type="SMART" id="SM00283">
    <property type="entry name" value="MA"/>
    <property type="match status" value="1"/>
</dbReference>
<feature type="transmembrane region" description="Helical" evidence="4">
    <location>
        <begin position="190"/>
        <end position="210"/>
    </location>
</feature>
<dbReference type="GO" id="GO:0006935">
    <property type="term" value="P:chemotaxis"/>
    <property type="evidence" value="ECO:0007669"/>
    <property type="project" value="InterPro"/>
</dbReference>
<dbReference type="OrthoDB" id="1887545at2"/>
<dbReference type="RefSeq" id="WP_066621767.1">
    <property type="nucleotide sequence ID" value="NZ_FQXL01000004.1"/>
</dbReference>
<dbReference type="Gene3D" id="1.10.287.950">
    <property type="entry name" value="Methyl-accepting chemotaxis protein"/>
    <property type="match status" value="1"/>
</dbReference>
<dbReference type="PROSITE" id="PS50885">
    <property type="entry name" value="HAMP"/>
    <property type="match status" value="1"/>
</dbReference>
<dbReference type="SMART" id="SM00304">
    <property type="entry name" value="HAMP"/>
    <property type="match status" value="1"/>
</dbReference>
<dbReference type="AlphaFoldDB" id="A0A161WZ04"/>
<dbReference type="Pfam" id="PF12729">
    <property type="entry name" value="4HB_MCP_1"/>
    <property type="match status" value="1"/>
</dbReference>
<keyword evidence="4" id="KW-1133">Transmembrane helix</keyword>
<keyword evidence="4" id="KW-0472">Membrane</keyword>
<dbReference type="PANTHER" id="PTHR32089">
    <property type="entry name" value="METHYL-ACCEPTING CHEMOTAXIS PROTEIN MCPB"/>
    <property type="match status" value="1"/>
</dbReference>